<organism evidence="1 2">
    <name type="scientific">Glarea lozoyensis (strain ATCC 20868 / MF5171)</name>
    <dbReference type="NCBI Taxonomy" id="1116229"/>
    <lineage>
        <taxon>Eukaryota</taxon>
        <taxon>Fungi</taxon>
        <taxon>Dikarya</taxon>
        <taxon>Ascomycota</taxon>
        <taxon>Pezizomycotina</taxon>
        <taxon>Leotiomycetes</taxon>
        <taxon>Helotiales</taxon>
        <taxon>Helotiaceae</taxon>
        <taxon>Glarea</taxon>
    </lineage>
</organism>
<dbReference type="RefSeq" id="XP_008076341.1">
    <property type="nucleotide sequence ID" value="XM_008078150.1"/>
</dbReference>
<evidence type="ECO:0000313" key="1">
    <source>
        <dbReference type="EMBL" id="EPE37026.1"/>
    </source>
</evidence>
<keyword evidence="2" id="KW-1185">Reference proteome</keyword>
<proteinExistence type="predicted"/>
<dbReference type="AlphaFoldDB" id="S3DYK6"/>
<sequence>MRNATLGPNANPMPYMTLISLKNLPHPDNSVHPSWRDALLFCAPDRNWDNTSPLAVMKQRVDYVDVQQPMLDAATPGGGSYGNEVSWKLEN</sequence>
<reference evidence="1 2" key="1">
    <citation type="journal article" date="2013" name="BMC Genomics">
        <title>Genomics-driven discovery of the pneumocandin biosynthetic gene cluster in the fungus Glarea lozoyensis.</title>
        <authorList>
            <person name="Chen L."/>
            <person name="Yue Q."/>
            <person name="Zhang X."/>
            <person name="Xiang M."/>
            <person name="Wang C."/>
            <person name="Li S."/>
            <person name="Che Y."/>
            <person name="Ortiz-Lopez F.J."/>
            <person name="Bills G.F."/>
            <person name="Liu X."/>
            <person name="An Z."/>
        </authorList>
    </citation>
    <scope>NUCLEOTIDE SEQUENCE [LARGE SCALE GENOMIC DNA]</scope>
    <source>
        <strain evidence="2">ATCC 20868 / MF5171</strain>
    </source>
</reference>
<dbReference type="Proteomes" id="UP000016922">
    <property type="component" value="Unassembled WGS sequence"/>
</dbReference>
<protein>
    <submittedName>
        <fullName evidence="1">FAD-dependent isoamyl alcohol oxidase</fullName>
    </submittedName>
</protein>
<gene>
    <name evidence="1" type="ORF">GLAREA_09189</name>
</gene>
<dbReference type="OrthoDB" id="9983560at2759"/>
<evidence type="ECO:0000313" key="2">
    <source>
        <dbReference type="Proteomes" id="UP000016922"/>
    </source>
</evidence>
<dbReference type="GeneID" id="19468237"/>
<dbReference type="KEGG" id="glz:GLAREA_09189"/>
<dbReference type="EMBL" id="KE145352">
    <property type="protein sequence ID" value="EPE37026.1"/>
    <property type="molecule type" value="Genomic_DNA"/>
</dbReference>
<accession>S3DYK6</accession>
<dbReference type="HOGENOM" id="CLU_2427201_0_0_1"/>
<name>S3DYK6_GLAL2</name>